<proteinExistence type="inferred from homology"/>
<dbReference type="SUPFAM" id="SSF103481">
    <property type="entry name" value="Multidrug resistance efflux transporter EmrE"/>
    <property type="match status" value="2"/>
</dbReference>
<feature type="transmembrane region" description="Helical" evidence="6">
    <location>
        <begin position="125"/>
        <end position="141"/>
    </location>
</feature>
<feature type="domain" description="EamA" evidence="7">
    <location>
        <begin position="13"/>
        <end position="141"/>
    </location>
</feature>
<dbReference type="KEGG" id="smic:SmB9_05000"/>
<dbReference type="Pfam" id="PF00892">
    <property type="entry name" value="EamA"/>
    <property type="match status" value="2"/>
</dbReference>
<protein>
    <submittedName>
        <fullName evidence="9">EamA-like transporter family protein</fullName>
    </submittedName>
    <submittedName>
        <fullName evidence="8">Membrane protein</fullName>
    </submittedName>
</protein>
<evidence type="ECO:0000259" key="7">
    <source>
        <dbReference type="Pfam" id="PF00892"/>
    </source>
</evidence>
<keyword evidence="11" id="KW-1185">Reference proteome</keyword>
<dbReference type="PANTHER" id="PTHR32322:SF2">
    <property type="entry name" value="EAMA DOMAIN-CONTAINING PROTEIN"/>
    <property type="match status" value="1"/>
</dbReference>
<evidence type="ECO:0000256" key="1">
    <source>
        <dbReference type="ARBA" id="ARBA00004141"/>
    </source>
</evidence>
<reference evidence="9 11" key="2">
    <citation type="submission" date="2018-10" db="EMBL/GenBank/DDBJ databases">
        <title>Genomic Encyclopedia of Type Strains, Phase IV (KMG-IV): sequencing the most valuable type-strain genomes for metagenomic binning, comparative biology and taxonomic classification.</title>
        <authorList>
            <person name="Goeker M."/>
        </authorList>
    </citation>
    <scope>NUCLEOTIDE SEQUENCE [LARGE SCALE GENOMIC DNA]</scope>
    <source>
        <strain evidence="9 11">DSM 19791</strain>
    </source>
</reference>
<comment type="subcellular location">
    <subcellularLocation>
        <location evidence="1">Membrane</location>
        <topology evidence="1">Multi-pass membrane protein</topology>
    </subcellularLocation>
</comment>
<feature type="transmembrane region" description="Helical" evidence="6">
    <location>
        <begin position="39"/>
        <end position="58"/>
    </location>
</feature>
<accession>A0AAD1D2W4</accession>
<evidence type="ECO:0000256" key="2">
    <source>
        <dbReference type="ARBA" id="ARBA00007362"/>
    </source>
</evidence>
<sequence>MTPSGVSRVVLPFAAVTLIWGTTWYVIKTQLGVVPPQWSVTYRFAVASALMFGACILMRRTLRFPPSAHGFFLLLGLLQFAGNFNFVYQASRSVTSGLIAVVFALLVVPNTLFAWLFLKQPISRRFMIGAGLGIVGVALLFQRELTETGWSGAFATGLALTGCAVIVASISNVMQGTVRARSYDMFGMLAFAMFYGALIDAVAAWVTSGPPVVEWTPLYLGGVFYLAAFASALAFVLYFNVIRIVGPAWAGYTNVLVPFIAMTISTILEGYRWTPLAVAGAVLTIVGLVIALRARSVPAGTAAAGGTTGRS</sequence>
<evidence type="ECO:0000256" key="3">
    <source>
        <dbReference type="ARBA" id="ARBA00022692"/>
    </source>
</evidence>
<dbReference type="GO" id="GO:0016020">
    <property type="term" value="C:membrane"/>
    <property type="evidence" value="ECO:0007669"/>
    <property type="project" value="UniProtKB-SubCell"/>
</dbReference>
<evidence type="ECO:0000313" key="10">
    <source>
        <dbReference type="Proteomes" id="UP000275727"/>
    </source>
</evidence>
<keyword evidence="4 6" id="KW-1133">Transmembrane helix</keyword>
<keyword evidence="3 6" id="KW-0812">Transmembrane</keyword>
<feature type="transmembrane region" description="Helical" evidence="6">
    <location>
        <begin position="218"/>
        <end position="241"/>
    </location>
</feature>
<feature type="transmembrane region" description="Helical" evidence="6">
    <location>
        <begin position="248"/>
        <end position="267"/>
    </location>
</feature>
<name>A0AAD1D2W4_SPHMI</name>
<evidence type="ECO:0000313" key="9">
    <source>
        <dbReference type="EMBL" id="RKS89086.1"/>
    </source>
</evidence>
<dbReference type="InterPro" id="IPR000620">
    <property type="entry name" value="EamA_dom"/>
</dbReference>
<gene>
    <name evidence="9" type="ORF">DFR51_2300</name>
    <name evidence="8" type="ORF">SmB9_05000</name>
</gene>
<dbReference type="EMBL" id="RBWX01000008">
    <property type="protein sequence ID" value="RKS89086.1"/>
    <property type="molecule type" value="Genomic_DNA"/>
</dbReference>
<feature type="transmembrane region" description="Helical" evidence="6">
    <location>
        <begin position="9"/>
        <end position="27"/>
    </location>
</feature>
<feature type="transmembrane region" description="Helical" evidence="6">
    <location>
        <begin position="153"/>
        <end position="174"/>
    </location>
</feature>
<evidence type="ECO:0000256" key="6">
    <source>
        <dbReference type="SAM" id="Phobius"/>
    </source>
</evidence>
<feature type="domain" description="EamA" evidence="7">
    <location>
        <begin position="160"/>
        <end position="292"/>
    </location>
</feature>
<organism evidence="8 10">
    <name type="scientific">Sphingosinicella microcystinivorans</name>
    <dbReference type="NCBI Taxonomy" id="335406"/>
    <lineage>
        <taxon>Bacteria</taxon>
        <taxon>Pseudomonadati</taxon>
        <taxon>Pseudomonadota</taxon>
        <taxon>Alphaproteobacteria</taxon>
        <taxon>Sphingomonadales</taxon>
        <taxon>Sphingosinicellaceae</taxon>
        <taxon>Sphingosinicella</taxon>
    </lineage>
</organism>
<evidence type="ECO:0000313" key="8">
    <source>
        <dbReference type="EMBL" id="BBE32842.1"/>
    </source>
</evidence>
<dbReference type="PANTHER" id="PTHR32322">
    <property type="entry name" value="INNER MEMBRANE TRANSPORTER"/>
    <property type="match status" value="1"/>
</dbReference>
<dbReference type="InterPro" id="IPR050638">
    <property type="entry name" value="AA-Vitamin_Transporters"/>
</dbReference>
<evidence type="ECO:0000256" key="5">
    <source>
        <dbReference type="ARBA" id="ARBA00023136"/>
    </source>
</evidence>
<dbReference type="EMBL" id="AP018711">
    <property type="protein sequence ID" value="BBE32842.1"/>
    <property type="molecule type" value="Genomic_DNA"/>
</dbReference>
<evidence type="ECO:0000313" key="11">
    <source>
        <dbReference type="Proteomes" id="UP000276029"/>
    </source>
</evidence>
<feature type="transmembrane region" description="Helical" evidence="6">
    <location>
        <begin position="186"/>
        <end position="206"/>
    </location>
</feature>
<keyword evidence="5 6" id="KW-0472">Membrane</keyword>
<feature type="transmembrane region" description="Helical" evidence="6">
    <location>
        <begin position="70"/>
        <end position="88"/>
    </location>
</feature>
<reference evidence="8 10" key="1">
    <citation type="submission" date="2018-06" db="EMBL/GenBank/DDBJ databases">
        <title>Complete Genome Sequence of the Microcystin-Degrading Bacterium Sphingosinicella microcystinivorans Strain B-9.</title>
        <authorList>
            <person name="Jin H."/>
            <person name="Nishizawa T."/>
            <person name="Guo Y."/>
            <person name="Nishizawa A."/>
            <person name="Park H."/>
            <person name="Kato H."/>
            <person name="Tsuji K."/>
            <person name="Harada K."/>
        </authorList>
    </citation>
    <scope>NUCLEOTIDE SEQUENCE [LARGE SCALE GENOMIC DNA]</scope>
    <source>
        <strain evidence="8 10">B9</strain>
    </source>
</reference>
<dbReference type="RefSeq" id="WP_121051158.1">
    <property type="nucleotide sequence ID" value="NZ_AP018711.1"/>
</dbReference>
<dbReference type="AlphaFoldDB" id="A0AAD1D2W4"/>
<comment type="similarity">
    <text evidence="2">Belongs to the EamA transporter family.</text>
</comment>
<feature type="transmembrane region" description="Helical" evidence="6">
    <location>
        <begin position="273"/>
        <end position="292"/>
    </location>
</feature>
<dbReference type="InterPro" id="IPR037185">
    <property type="entry name" value="EmrE-like"/>
</dbReference>
<dbReference type="Proteomes" id="UP000276029">
    <property type="component" value="Unassembled WGS sequence"/>
</dbReference>
<feature type="transmembrane region" description="Helical" evidence="6">
    <location>
        <begin position="94"/>
        <end position="118"/>
    </location>
</feature>
<dbReference type="Proteomes" id="UP000275727">
    <property type="component" value="Chromosome"/>
</dbReference>
<evidence type="ECO:0000256" key="4">
    <source>
        <dbReference type="ARBA" id="ARBA00022989"/>
    </source>
</evidence>